<organism evidence="1 2">
    <name type="scientific">Tetracentron sinense</name>
    <name type="common">Spur-leaf</name>
    <dbReference type="NCBI Taxonomy" id="13715"/>
    <lineage>
        <taxon>Eukaryota</taxon>
        <taxon>Viridiplantae</taxon>
        <taxon>Streptophyta</taxon>
        <taxon>Embryophyta</taxon>
        <taxon>Tracheophyta</taxon>
        <taxon>Spermatophyta</taxon>
        <taxon>Magnoliopsida</taxon>
        <taxon>Trochodendrales</taxon>
        <taxon>Trochodendraceae</taxon>
        <taxon>Tetracentron</taxon>
    </lineage>
</organism>
<reference evidence="1 2" key="1">
    <citation type="submission" date="2020-04" db="EMBL/GenBank/DDBJ databases">
        <title>Plant Genome Project.</title>
        <authorList>
            <person name="Zhang R.-G."/>
        </authorList>
    </citation>
    <scope>NUCLEOTIDE SEQUENCE [LARGE SCALE GENOMIC DNA]</scope>
    <source>
        <strain evidence="1">YNK0</strain>
        <tissue evidence="1">Leaf</tissue>
    </source>
</reference>
<dbReference type="AlphaFoldDB" id="A0A834YPB7"/>
<sequence length="151" mass="17313">MHGRSIPNFKSLGKGVLACQCSRAFHPLVPSKCLPFHVKRGDREPLLEKCLMKVEELMGSIEPNYWISPVMSHGLERTIMEASNHEDGMGERGRSIPHEMSQVLDSLFDRVLMMELLDPHLFIHLHRRVSADYLIHHLNRRDNVPLKEGNA</sequence>
<protein>
    <submittedName>
        <fullName evidence="1">Uncharacterized protein</fullName>
    </submittedName>
</protein>
<name>A0A834YPB7_TETSI</name>
<evidence type="ECO:0000313" key="1">
    <source>
        <dbReference type="EMBL" id="KAF8392984.1"/>
    </source>
</evidence>
<dbReference type="Proteomes" id="UP000655225">
    <property type="component" value="Unassembled WGS sequence"/>
</dbReference>
<accession>A0A834YPB7</accession>
<keyword evidence="2" id="KW-1185">Reference proteome</keyword>
<evidence type="ECO:0000313" key="2">
    <source>
        <dbReference type="Proteomes" id="UP000655225"/>
    </source>
</evidence>
<gene>
    <name evidence="1" type="ORF">HHK36_021225</name>
</gene>
<dbReference type="EMBL" id="JABCRI010000015">
    <property type="protein sequence ID" value="KAF8392984.1"/>
    <property type="molecule type" value="Genomic_DNA"/>
</dbReference>
<proteinExistence type="predicted"/>
<comment type="caution">
    <text evidence="1">The sequence shown here is derived from an EMBL/GenBank/DDBJ whole genome shotgun (WGS) entry which is preliminary data.</text>
</comment>